<dbReference type="NCBIfam" id="TIGR02937">
    <property type="entry name" value="sigma70-ECF"/>
    <property type="match status" value="1"/>
</dbReference>
<name>A0A0K1EQD5_CHOCO</name>
<feature type="domain" description="RNA polymerase sigma-70 region 2" evidence="7">
    <location>
        <begin position="68"/>
        <end position="129"/>
    </location>
</feature>
<organism evidence="8 9">
    <name type="scientific">Chondromyces crocatus</name>
    <dbReference type="NCBI Taxonomy" id="52"/>
    <lineage>
        <taxon>Bacteria</taxon>
        <taxon>Pseudomonadati</taxon>
        <taxon>Myxococcota</taxon>
        <taxon>Polyangia</taxon>
        <taxon>Polyangiales</taxon>
        <taxon>Polyangiaceae</taxon>
        <taxon>Chondromyces</taxon>
    </lineage>
</organism>
<evidence type="ECO:0000256" key="5">
    <source>
        <dbReference type="ARBA" id="ARBA00023163"/>
    </source>
</evidence>
<dbReference type="SUPFAM" id="SSF88946">
    <property type="entry name" value="Sigma2 domain of RNA polymerase sigma factors"/>
    <property type="match status" value="1"/>
</dbReference>
<evidence type="ECO:0000313" key="8">
    <source>
        <dbReference type="EMBL" id="AKT43029.1"/>
    </source>
</evidence>
<dbReference type="Proteomes" id="UP000067626">
    <property type="component" value="Chromosome"/>
</dbReference>
<accession>A0A0K1EQD5</accession>
<evidence type="ECO:0000256" key="4">
    <source>
        <dbReference type="ARBA" id="ARBA00023125"/>
    </source>
</evidence>
<dbReference type="InterPro" id="IPR039425">
    <property type="entry name" value="RNA_pol_sigma-70-like"/>
</dbReference>
<dbReference type="PANTHER" id="PTHR43133">
    <property type="entry name" value="RNA POLYMERASE ECF-TYPE SIGMA FACTO"/>
    <property type="match status" value="1"/>
</dbReference>
<dbReference type="SUPFAM" id="SSF88659">
    <property type="entry name" value="Sigma3 and sigma4 domains of RNA polymerase sigma factors"/>
    <property type="match status" value="1"/>
</dbReference>
<dbReference type="InterPro" id="IPR007627">
    <property type="entry name" value="RNA_pol_sigma70_r2"/>
</dbReference>
<protein>
    <recommendedName>
        <fullName evidence="7">RNA polymerase sigma-70 region 2 domain-containing protein</fullName>
    </recommendedName>
</protein>
<reference evidence="8 9" key="1">
    <citation type="submission" date="2015-07" db="EMBL/GenBank/DDBJ databases">
        <title>Genome analysis of myxobacterium Chondromyces crocatus Cm c5 reveals a high potential for natural compound synthesis and the genetic basis for the loss of fruiting body formation.</title>
        <authorList>
            <person name="Zaburannyi N."/>
            <person name="Bunk B."/>
            <person name="Maier J."/>
            <person name="Overmann J."/>
            <person name="Mueller R."/>
        </authorList>
    </citation>
    <scope>NUCLEOTIDE SEQUENCE [LARGE SCALE GENOMIC DNA]</scope>
    <source>
        <strain evidence="8 9">Cm c5</strain>
    </source>
</reference>
<evidence type="ECO:0000256" key="2">
    <source>
        <dbReference type="ARBA" id="ARBA00023015"/>
    </source>
</evidence>
<dbReference type="KEGG" id="ccro:CMC5_072560"/>
<evidence type="ECO:0000259" key="7">
    <source>
        <dbReference type="Pfam" id="PF04542"/>
    </source>
</evidence>
<dbReference type="GO" id="GO:0006352">
    <property type="term" value="P:DNA-templated transcription initiation"/>
    <property type="evidence" value="ECO:0007669"/>
    <property type="project" value="InterPro"/>
</dbReference>
<evidence type="ECO:0000256" key="6">
    <source>
        <dbReference type="SAM" id="MobiDB-lite"/>
    </source>
</evidence>
<keyword evidence="4" id="KW-0238">DNA-binding</keyword>
<dbReference type="Pfam" id="PF04542">
    <property type="entry name" value="Sigma70_r2"/>
    <property type="match status" value="1"/>
</dbReference>
<dbReference type="PANTHER" id="PTHR43133:SF8">
    <property type="entry name" value="RNA POLYMERASE SIGMA FACTOR HI_1459-RELATED"/>
    <property type="match status" value="1"/>
</dbReference>
<dbReference type="GO" id="GO:0003677">
    <property type="term" value="F:DNA binding"/>
    <property type="evidence" value="ECO:0007669"/>
    <property type="project" value="UniProtKB-KW"/>
</dbReference>
<proteinExistence type="inferred from homology"/>
<dbReference type="InterPro" id="IPR036388">
    <property type="entry name" value="WH-like_DNA-bd_sf"/>
</dbReference>
<evidence type="ECO:0000256" key="3">
    <source>
        <dbReference type="ARBA" id="ARBA00023082"/>
    </source>
</evidence>
<keyword evidence="2" id="KW-0805">Transcription regulation</keyword>
<keyword evidence="9" id="KW-1185">Reference proteome</keyword>
<feature type="compositionally biased region" description="Basic and acidic residues" evidence="6">
    <location>
        <begin position="1"/>
        <end position="16"/>
    </location>
</feature>
<comment type="similarity">
    <text evidence="1">Belongs to the sigma-70 factor family. ECF subfamily.</text>
</comment>
<dbReference type="InterPro" id="IPR013324">
    <property type="entry name" value="RNA_pol_sigma_r3/r4-like"/>
</dbReference>
<dbReference type="AlphaFoldDB" id="A0A0K1EQD5"/>
<dbReference type="Gene3D" id="1.10.1740.10">
    <property type="match status" value="1"/>
</dbReference>
<dbReference type="InterPro" id="IPR013325">
    <property type="entry name" value="RNA_pol_sigma_r2"/>
</dbReference>
<dbReference type="Gene3D" id="1.10.10.10">
    <property type="entry name" value="Winged helix-like DNA-binding domain superfamily/Winged helix DNA-binding domain"/>
    <property type="match status" value="1"/>
</dbReference>
<evidence type="ECO:0000256" key="1">
    <source>
        <dbReference type="ARBA" id="ARBA00010641"/>
    </source>
</evidence>
<evidence type="ECO:0000313" key="9">
    <source>
        <dbReference type="Proteomes" id="UP000067626"/>
    </source>
</evidence>
<dbReference type="OrthoDB" id="5518312at2"/>
<dbReference type="STRING" id="52.CMC5_072560"/>
<sequence length="226" mass="25598">MEDSVTDRGPPDREQETPLDFDEVLRARSGGPASGDRSCMEEPVTGREPPAREQETPLDFDEVFRTRFRYVWNTLRRLGVRVADLEDLTHDVFVVVHRKRDRFDPTRDIRPWLFGIAANVASDYRRRAGHRNELSTAVVDMADPAPRPDCVLEERAKEELVNRALAAVEESRIGVFIMHDVDGVAMPEIVATLGIPLNTGYSRLRLARQDFSAAVKRLRAMSGADR</sequence>
<feature type="region of interest" description="Disordered" evidence="6">
    <location>
        <begin position="1"/>
        <end position="56"/>
    </location>
</feature>
<dbReference type="InterPro" id="IPR014284">
    <property type="entry name" value="RNA_pol_sigma-70_dom"/>
</dbReference>
<dbReference type="GO" id="GO:0016987">
    <property type="term" value="F:sigma factor activity"/>
    <property type="evidence" value="ECO:0007669"/>
    <property type="project" value="UniProtKB-KW"/>
</dbReference>
<keyword evidence="3" id="KW-0731">Sigma factor</keyword>
<dbReference type="EMBL" id="CP012159">
    <property type="protein sequence ID" value="AKT43029.1"/>
    <property type="molecule type" value="Genomic_DNA"/>
</dbReference>
<gene>
    <name evidence="8" type="ORF">CMC5_072560</name>
</gene>
<keyword evidence="5" id="KW-0804">Transcription</keyword>